<dbReference type="InterPro" id="IPR017850">
    <property type="entry name" value="Alkaline_phosphatase_core_sf"/>
</dbReference>
<dbReference type="PANTHER" id="PTHR10151:SF120">
    <property type="entry name" value="BIS(5'-ADENOSYL)-TRIPHOSPHATASE"/>
    <property type="match status" value="1"/>
</dbReference>
<dbReference type="Gene3D" id="3.40.720.10">
    <property type="entry name" value="Alkaline Phosphatase, subunit A"/>
    <property type="match status" value="1"/>
</dbReference>
<dbReference type="SUPFAM" id="SSF53649">
    <property type="entry name" value="Alkaline phosphatase-like"/>
    <property type="match status" value="1"/>
</dbReference>
<dbReference type="Pfam" id="PF01663">
    <property type="entry name" value="Phosphodiest"/>
    <property type="match status" value="1"/>
</dbReference>
<proteinExistence type="predicted"/>
<dbReference type="RefSeq" id="WP_173222432.1">
    <property type="nucleotide sequence ID" value="NZ_CP048104.1"/>
</dbReference>
<name>A0A7D4BW56_9BACL</name>
<dbReference type="KEGG" id="kpul:GXN76_08955"/>
<dbReference type="AlphaFoldDB" id="A0A7D4BW56"/>
<accession>A0A7D4BW56</accession>
<evidence type="ECO:0000313" key="2">
    <source>
        <dbReference type="Proteomes" id="UP000503088"/>
    </source>
</evidence>
<protein>
    <submittedName>
        <fullName evidence="1">Alkaline phosphatase family protein</fullName>
    </submittedName>
</protein>
<dbReference type="Proteomes" id="UP000503088">
    <property type="component" value="Chromosome"/>
</dbReference>
<dbReference type="EMBL" id="CP048104">
    <property type="protein sequence ID" value="QKG84593.1"/>
    <property type="molecule type" value="Genomic_DNA"/>
</dbReference>
<dbReference type="InterPro" id="IPR002591">
    <property type="entry name" value="Phosphodiest/P_Trfase"/>
</dbReference>
<organism evidence="1 2">
    <name type="scientific">Kroppenstedtia pulmonis</name>
    <dbReference type="NCBI Taxonomy" id="1380685"/>
    <lineage>
        <taxon>Bacteria</taxon>
        <taxon>Bacillati</taxon>
        <taxon>Bacillota</taxon>
        <taxon>Bacilli</taxon>
        <taxon>Bacillales</taxon>
        <taxon>Thermoactinomycetaceae</taxon>
        <taxon>Kroppenstedtia</taxon>
    </lineage>
</organism>
<reference evidence="1 2" key="1">
    <citation type="submission" date="2020-01" db="EMBL/GenBank/DDBJ databases">
        <authorList>
            <person name="Gulvik C.A."/>
            <person name="Batra D.G."/>
        </authorList>
    </citation>
    <scope>NUCLEOTIDE SEQUENCE [LARGE SCALE GENOMIC DNA]</scope>
    <source>
        <strain evidence="1 2">W9323</strain>
    </source>
</reference>
<dbReference type="GO" id="GO:0016787">
    <property type="term" value="F:hydrolase activity"/>
    <property type="evidence" value="ECO:0007669"/>
    <property type="project" value="UniProtKB-ARBA"/>
</dbReference>
<gene>
    <name evidence="1" type="ORF">GXN76_08955</name>
</gene>
<sequence length="527" mass="59594">MKWLIIILVVVLLFIIVLVQWKPKQEEQDLSRLKSRSPSKKIIWLMADSLMYQAVEQGIRHNELPALSFLIRHGQYHKEVVSSFPTMSVTIDSSVLTGTYPDQHKVPGLIWYDQQEKRVVNYGTALGEAFKNGMNQALEDALIHLNGKHLNPQVPTLYEELAAKNIPAGSVNGMIYRGKTNHFLTFPPWLSAATSLPGKQPVKGPDFLAFGSFSNPLRESTAIPEGITDSLGFGDSYSVEVARYLIKENRLPGLLFVYLSDNDKPLHKKGPSERSGLKKFDRELQSLLDSFGSWEKALKEAVWIITGDSGQTGLKTDKEEAVIQLDQLLNRYQQLATGEKATEDTEIVLCVNERMAYIYLLQPSIRETELISQLKQDDRIDLIAWQEKDWIHVLNRDKDLVVRFRPGGQWKDPYNQSWEIKGNPQALDIQTDDKQHKLHYGDFPDPFSRLWGAFHSHPGRFMIVNAKPGYELAIQPSPTHPGGGGHGSLHKTDSLVPLIITGTSSIPQYKRLVDLKKFVIQQLTQTP</sequence>
<evidence type="ECO:0000313" key="1">
    <source>
        <dbReference type="EMBL" id="QKG84593.1"/>
    </source>
</evidence>
<keyword evidence="2" id="KW-1185">Reference proteome</keyword>
<dbReference type="PANTHER" id="PTHR10151">
    <property type="entry name" value="ECTONUCLEOTIDE PYROPHOSPHATASE/PHOSPHODIESTERASE"/>
    <property type="match status" value="1"/>
</dbReference>